<dbReference type="RefSeq" id="WP_190253118.1">
    <property type="nucleotide sequence ID" value="NZ_BMPI01000031.1"/>
</dbReference>
<dbReference type="Proteomes" id="UP000642070">
    <property type="component" value="Unassembled WGS sequence"/>
</dbReference>
<protein>
    <submittedName>
        <fullName evidence="2">Uncharacterized protein</fullName>
    </submittedName>
</protein>
<comment type="caution">
    <text evidence="2">The sequence shown here is derived from an EMBL/GenBank/DDBJ whole genome shotgun (WGS) entry which is preliminary data.</text>
</comment>
<keyword evidence="1" id="KW-0732">Signal</keyword>
<evidence type="ECO:0000256" key="1">
    <source>
        <dbReference type="SAM" id="SignalP"/>
    </source>
</evidence>
<accession>A0A917U0H2</accession>
<feature type="chain" id="PRO_5037563953" evidence="1">
    <location>
        <begin position="28"/>
        <end position="148"/>
    </location>
</feature>
<dbReference type="AlphaFoldDB" id="A0A917U0H2"/>
<gene>
    <name evidence="2" type="ORF">GCM10007977_057830</name>
</gene>
<name>A0A917U0H2_9ACTN</name>
<keyword evidence="3" id="KW-1185">Reference proteome</keyword>
<dbReference type="EMBL" id="BMPI01000031">
    <property type="protein sequence ID" value="GGM48666.1"/>
    <property type="molecule type" value="Genomic_DNA"/>
</dbReference>
<organism evidence="2 3">
    <name type="scientific">Dactylosporangium sucinum</name>
    <dbReference type="NCBI Taxonomy" id="1424081"/>
    <lineage>
        <taxon>Bacteria</taxon>
        <taxon>Bacillati</taxon>
        <taxon>Actinomycetota</taxon>
        <taxon>Actinomycetes</taxon>
        <taxon>Micromonosporales</taxon>
        <taxon>Micromonosporaceae</taxon>
        <taxon>Dactylosporangium</taxon>
    </lineage>
</organism>
<proteinExistence type="predicted"/>
<sequence length="148" mass="14863">MKLTKTHLGAGTLALGAVLAFAVPAGAAVNLQSESNGSSSIKIAKTANLKAKGAATVVTVKVGCPVGARYQVGVEVGQVVNGNTTAHGTAYLYNQVCTGAVENVKLHVLADGAPFKPGVAYAVGSADISGPAGYWNLNTGREIVNVNN</sequence>
<reference evidence="2" key="1">
    <citation type="journal article" date="2014" name="Int. J. Syst. Evol. Microbiol.">
        <title>Complete genome sequence of Corynebacterium casei LMG S-19264T (=DSM 44701T), isolated from a smear-ripened cheese.</title>
        <authorList>
            <consortium name="US DOE Joint Genome Institute (JGI-PGF)"/>
            <person name="Walter F."/>
            <person name="Albersmeier A."/>
            <person name="Kalinowski J."/>
            <person name="Ruckert C."/>
        </authorList>
    </citation>
    <scope>NUCLEOTIDE SEQUENCE</scope>
    <source>
        <strain evidence="2">JCM 19831</strain>
    </source>
</reference>
<evidence type="ECO:0000313" key="3">
    <source>
        <dbReference type="Proteomes" id="UP000642070"/>
    </source>
</evidence>
<feature type="signal peptide" evidence="1">
    <location>
        <begin position="1"/>
        <end position="27"/>
    </location>
</feature>
<evidence type="ECO:0000313" key="2">
    <source>
        <dbReference type="EMBL" id="GGM48666.1"/>
    </source>
</evidence>
<reference evidence="2" key="2">
    <citation type="submission" date="2020-09" db="EMBL/GenBank/DDBJ databases">
        <authorList>
            <person name="Sun Q."/>
            <person name="Ohkuma M."/>
        </authorList>
    </citation>
    <scope>NUCLEOTIDE SEQUENCE</scope>
    <source>
        <strain evidence="2">JCM 19831</strain>
    </source>
</reference>